<keyword evidence="1" id="KW-1133">Transmembrane helix</keyword>
<dbReference type="PROSITE" id="PS51257">
    <property type="entry name" value="PROKAR_LIPOPROTEIN"/>
    <property type="match status" value="1"/>
</dbReference>
<feature type="transmembrane region" description="Helical" evidence="1">
    <location>
        <begin position="6"/>
        <end position="24"/>
    </location>
</feature>
<dbReference type="EMBL" id="CP159373">
    <property type="protein sequence ID" value="XCN73410.1"/>
    <property type="molecule type" value="Genomic_DNA"/>
</dbReference>
<evidence type="ECO:0000256" key="1">
    <source>
        <dbReference type="SAM" id="Phobius"/>
    </source>
</evidence>
<keyword evidence="1" id="KW-0472">Membrane</keyword>
<name>A0AAU8LX41_9BACT</name>
<accession>A0AAU8LX41</accession>
<gene>
    <name evidence="2" type="ORF">Q3M24_01265</name>
</gene>
<evidence type="ECO:0008006" key="3">
    <source>
        <dbReference type="Google" id="ProtNLM"/>
    </source>
</evidence>
<reference evidence="2" key="1">
    <citation type="journal article" date="2024" name="Syst. Appl. Microbiol.">
        <title>First single-strain enrichments of Electrothrix cable bacteria, description of E. aestuarii sp. nov. and E. rattekaaiensis sp. nov., and proposal of a cable bacteria taxonomy following the rules of the SeqCode.</title>
        <authorList>
            <person name="Plum-Jensen L.E."/>
            <person name="Schramm A."/>
            <person name="Marshall I.P.G."/>
        </authorList>
    </citation>
    <scope>NUCLEOTIDE SEQUENCE</scope>
    <source>
        <strain evidence="2">Rat1</strain>
    </source>
</reference>
<organism evidence="2">
    <name type="scientific">Candidatus Electrothrix aestuarii</name>
    <dbReference type="NCBI Taxonomy" id="3062594"/>
    <lineage>
        <taxon>Bacteria</taxon>
        <taxon>Pseudomonadati</taxon>
        <taxon>Thermodesulfobacteriota</taxon>
        <taxon>Desulfobulbia</taxon>
        <taxon>Desulfobulbales</taxon>
        <taxon>Desulfobulbaceae</taxon>
        <taxon>Candidatus Electrothrix</taxon>
    </lineage>
</organism>
<dbReference type="KEGG" id="eaj:Q3M24_01265"/>
<dbReference type="AlphaFoldDB" id="A0AAU8LX41"/>
<evidence type="ECO:0000313" key="2">
    <source>
        <dbReference type="EMBL" id="XCN73410.1"/>
    </source>
</evidence>
<keyword evidence="1" id="KW-0812">Transmembrane</keyword>
<protein>
    <recommendedName>
        <fullName evidence="3">Membrane or secreted protein</fullName>
    </recommendedName>
</protein>
<reference evidence="2" key="2">
    <citation type="submission" date="2024-06" db="EMBL/GenBank/DDBJ databases">
        <authorList>
            <person name="Plum-Jensen L.E."/>
            <person name="Schramm A."/>
            <person name="Marshall I.P.G."/>
        </authorList>
    </citation>
    <scope>NUCLEOTIDE SEQUENCE</scope>
    <source>
        <strain evidence="2">Rat1</strain>
    </source>
</reference>
<sequence>MKILLLTVGISFLVIVGCALLINFSKRRQRKSPHGLTGMCHKSGGAVCGKCGERVKKGEML</sequence>
<proteinExistence type="predicted"/>